<keyword evidence="1" id="KW-1133">Transmembrane helix</keyword>
<evidence type="ECO:0000256" key="1">
    <source>
        <dbReference type="SAM" id="Phobius"/>
    </source>
</evidence>
<dbReference type="AlphaFoldDB" id="A0AA89C3I1"/>
<dbReference type="Proteomes" id="UP001186944">
    <property type="component" value="Unassembled WGS sequence"/>
</dbReference>
<dbReference type="InterPro" id="IPR026913">
    <property type="entry name" value="METTL24"/>
</dbReference>
<gene>
    <name evidence="2" type="ORF">FSP39_013936</name>
</gene>
<protein>
    <submittedName>
        <fullName evidence="2">Uncharacterized protein</fullName>
    </submittedName>
</protein>
<dbReference type="PANTHER" id="PTHR32026">
    <property type="entry name" value="METHYLTRANSFERASE-LIKE PROTEIN 24"/>
    <property type="match status" value="1"/>
</dbReference>
<dbReference type="PANTHER" id="PTHR32026:SF10">
    <property type="entry name" value="METHYLTRANSFERASE-LIKE PROTEIN 24-RELATED"/>
    <property type="match status" value="1"/>
</dbReference>
<proteinExistence type="predicted"/>
<evidence type="ECO:0000313" key="2">
    <source>
        <dbReference type="EMBL" id="KAK3093311.1"/>
    </source>
</evidence>
<organism evidence="2 3">
    <name type="scientific">Pinctada imbricata</name>
    <name type="common">Atlantic pearl-oyster</name>
    <name type="synonym">Pinctada martensii</name>
    <dbReference type="NCBI Taxonomy" id="66713"/>
    <lineage>
        <taxon>Eukaryota</taxon>
        <taxon>Metazoa</taxon>
        <taxon>Spiralia</taxon>
        <taxon>Lophotrochozoa</taxon>
        <taxon>Mollusca</taxon>
        <taxon>Bivalvia</taxon>
        <taxon>Autobranchia</taxon>
        <taxon>Pteriomorphia</taxon>
        <taxon>Pterioida</taxon>
        <taxon>Pterioidea</taxon>
        <taxon>Pteriidae</taxon>
        <taxon>Pinctada</taxon>
    </lineage>
</organism>
<reference evidence="2" key="1">
    <citation type="submission" date="2019-08" db="EMBL/GenBank/DDBJ databases">
        <title>The improved chromosome-level genome for the pearl oyster Pinctada fucata martensii using PacBio sequencing and Hi-C.</title>
        <authorList>
            <person name="Zheng Z."/>
        </authorList>
    </citation>
    <scope>NUCLEOTIDE SEQUENCE</scope>
    <source>
        <strain evidence="2">ZZ-2019</strain>
        <tissue evidence="2">Adductor muscle</tissue>
    </source>
</reference>
<keyword evidence="3" id="KW-1185">Reference proteome</keyword>
<keyword evidence="1" id="KW-0472">Membrane</keyword>
<keyword evidence="1" id="KW-0812">Transmembrane</keyword>
<accession>A0AA89C3I1</accession>
<feature type="transmembrane region" description="Helical" evidence="1">
    <location>
        <begin position="7"/>
        <end position="27"/>
    </location>
</feature>
<comment type="caution">
    <text evidence="2">The sequence shown here is derived from an EMBL/GenBank/DDBJ whole genome shotgun (WGS) entry which is preliminary data.</text>
</comment>
<sequence length="500" mass="58140">MNRRRKLLIYLCLASLLGYLSIHIMYFNDTYSPLKVLPDARSEAKRLLRFMTLYHYQCNSTLTMSNATNWPVCTEVDGGINPESKPDKIIYSIGPSDYDFENMISKNISSSSVHIFTRTGPRHSDFLLPKQNNTYLYRTVIVPNDPADFTRNSFRTQTLNSVMDTLHHKHIDILKIEKQMDVGSMYELLYFLVKDGLLKRVSQLHFSIVIDKIDDDFLYGWYRALYNLFHEAGFRLYHTATSNQLCLQVTLMESCVYYMSWIHSPSPRMFVMYPPAVDGTYEYEMRRFEDHLNSQTVDCYMPTEVTITGKHKMTVCKQIREDQTYRPCKLVIVRTKPSEVSVTSETKFDCQIVVVQGTDLGMDGEVTVFNLNQQGTAVTNVQTIPLTDALLHHLKPTSYNIFYTDTSMEFWELISLMMDDGIMQVVDQFIADIELWSHLNHGNIRKGYSEIMRLKAYGFDLYQYVSLSEEDTLRFRSNSPDKVCCQRLSYLRTKVPRVGK</sequence>
<dbReference type="EMBL" id="VSWD01000009">
    <property type="protein sequence ID" value="KAK3093311.1"/>
    <property type="molecule type" value="Genomic_DNA"/>
</dbReference>
<name>A0AA89C3I1_PINIB</name>
<evidence type="ECO:0000313" key="3">
    <source>
        <dbReference type="Proteomes" id="UP001186944"/>
    </source>
</evidence>